<keyword evidence="1" id="KW-0479">Metal-binding</keyword>
<dbReference type="EMBL" id="VFPU01000001">
    <property type="protein sequence ID" value="TQM97483.1"/>
    <property type="molecule type" value="Genomic_DNA"/>
</dbReference>
<dbReference type="PANTHER" id="PTHR20854">
    <property type="entry name" value="INOSITOL MONOPHOSPHATASE"/>
    <property type="match status" value="1"/>
</dbReference>
<dbReference type="PRINTS" id="PR00377">
    <property type="entry name" value="IMPHPHTASES"/>
</dbReference>
<dbReference type="PANTHER" id="PTHR20854:SF4">
    <property type="entry name" value="INOSITOL-1-MONOPHOSPHATASE-RELATED"/>
    <property type="match status" value="1"/>
</dbReference>
<evidence type="ECO:0000313" key="3">
    <source>
        <dbReference type="Proteomes" id="UP000315133"/>
    </source>
</evidence>
<dbReference type="SUPFAM" id="SSF56655">
    <property type="entry name" value="Carbohydrate phosphatase"/>
    <property type="match status" value="1"/>
</dbReference>
<evidence type="ECO:0000256" key="1">
    <source>
        <dbReference type="PIRSR" id="PIRSR600760-2"/>
    </source>
</evidence>
<dbReference type="Gene3D" id="3.30.540.10">
    <property type="entry name" value="Fructose-1,6-Bisphosphatase, subunit A, domain 1"/>
    <property type="match status" value="1"/>
</dbReference>
<gene>
    <name evidence="2" type="ORF">FB476_2395</name>
</gene>
<feature type="binding site" evidence="1">
    <location>
        <position position="106"/>
    </location>
    <ligand>
        <name>Mg(2+)</name>
        <dbReference type="ChEBI" id="CHEBI:18420"/>
        <label>1</label>
        <note>catalytic</note>
    </ligand>
</feature>
<dbReference type="AlphaFoldDB" id="A0A543KQX7"/>
<accession>A0A543KQX7</accession>
<comment type="cofactor">
    <cofactor evidence="1">
        <name>Mg(2+)</name>
        <dbReference type="ChEBI" id="CHEBI:18420"/>
    </cofactor>
</comment>
<comment type="caution">
    <text evidence="2">The sequence shown here is derived from an EMBL/GenBank/DDBJ whole genome shotgun (WGS) entry which is preliminary data.</text>
</comment>
<protein>
    <submittedName>
        <fullName evidence="2">Histidinol-phosphate phosphatase</fullName>
    </submittedName>
</protein>
<feature type="binding site" evidence="1">
    <location>
        <position position="107"/>
    </location>
    <ligand>
        <name>Mg(2+)</name>
        <dbReference type="ChEBI" id="CHEBI:18420"/>
        <label>1</label>
        <note>catalytic</note>
    </ligand>
</feature>
<keyword evidence="1" id="KW-0460">Magnesium</keyword>
<reference evidence="2 3" key="1">
    <citation type="submission" date="2019-06" db="EMBL/GenBank/DDBJ databases">
        <title>Sequencing the genomes of 1000 actinobacteria strains.</title>
        <authorList>
            <person name="Klenk H.-P."/>
        </authorList>
    </citation>
    <scope>NUCLEOTIDE SEQUENCE [LARGE SCALE GENOMIC DNA]</scope>
    <source>
        <strain evidence="2 3">DSM 12362</strain>
    </source>
</reference>
<dbReference type="InterPro" id="IPR000760">
    <property type="entry name" value="Inositol_monophosphatase-like"/>
</dbReference>
<organism evidence="2 3">
    <name type="scientific">Ornithinimicrobium humiphilum</name>
    <dbReference type="NCBI Taxonomy" id="125288"/>
    <lineage>
        <taxon>Bacteria</taxon>
        <taxon>Bacillati</taxon>
        <taxon>Actinomycetota</taxon>
        <taxon>Actinomycetes</taxon>
        <taxon>Micrococcales</taxon>
        <taxon>Ornithinimicrobiaceae</taxon>
        <taxon>Ornithinimicrobium</taxon>
    </lineage>
</organism>
<dbReference type="Proteomes" id="UP000315133">
    <property type="component" value="Unassembled WGS sequence"/>
</dbReference>
<evidence type="ECO:0000313" key="2">
    <source>
        <dbReference type="EMBL" id="TQM97483.1"/>
    </source>
</evidence>
<dbReference type="Pfam" id="PF00459">
    <property type="entry name" value="Inositol_P"/>
    <property type="match status" value="1"/>
</dbReference>
<name>A0A543KQX7_9MICO</name>
<sequence length="292" mass="30885">MGPSPARIPGGAATCGYGGPVATFDDDLRLAHVLADAVERTALDLFGSLDLKVSVTDDGALTTQATERLEELLRHQLQRTRPRDRVEGRVLEPTGQGDRRWVLDALDGTANYVRGVPVWATLISLVVEDQPVLGLVAAPSLARRWWAGTGSGAWTGRQLSRARQVAVSDTSVLEHASVSVDEVASWLFGPHGQGFAQLSDRVWRTRAYGDFWSHALTAEGATDVALAASMDRYQLSTLNALVREAGGRMTDPWGAEVVGPGTGTTSTPVVVTNGVLHDAVLGALAPSTGAQG</sequence>
<feature type="binding site" evidence="1">
    <location>
        <position position="104"/>
    </location>
    <ligand>
        <name>Mg(2+)</name>
        <dbReference type="ChEBI" id="CHEBI:18420"/>
        <label>1</label>
        <note>catalytic</note>
    </ligand>
</feature>
<dbReference type="GO" id="GO:0008934">
    <property type="term" value="F:inositol monophosphate 1-phosphatase activity"/>
    <property type="evidence" value="ECO:0007669"/>
    <property type="project" value="TreeGrafter"/>
</dbReference>
<keyword evidence="3" id="KW-1185">Reference proteome</keyword>
<dbReference type="GO" id="GO:0007165">
    <property type="term" value="P:signal transduction"/>
    <property type="evidence" value="ECO:0007669"/>
    <property type="project" value="TreeGrafter"/>
</dbReference>
<dbReference type="GO" id="GO:0006020">
    <property type="term" value="P:inositol metabolic process"/>
    <property type="evidence" value="ECO:0007669"/>
    <property type="project" value="TreeGrafter"/>
</dbReference>
<dbReference type="Gene3D" id="3.40.190.80">
    <property type="match status" value="1"/>
</dbReference>
<dbReference type="GO" id="GO:0046872">
    <property type="term" value="F:metal ion binding"/>
    <property type="evidence" value="ECO:0007669"/>
    <property type="project" value="UniProtKB-KW"/>
</dbReference>
<proteinExistence type="predicted"/>